<feature type="domain" description="Alcohol dehydrogenase iron-type/glycerol dehydrogenase GldA" evidence="2">
    <location>
        <begin position="13"/>
        <end position="189"/>
    </location>
</feature>
<keyword evidence="7" id="KW-1185">Reference proteome</keyword>
<reference evidence="5" key="1">
    <citation type="submission" date="2022-08" db="EMBL/GenBank/DDBJ databases">
        <title>Novel sulfate-reducing endosymbionts in the free-living metamonad Anaeramoeba.</title>
        <authorList>
            <person name="Jerlstrom-Hultqvist J."/>
            <person name="Cepicka I."/>
            <person name="Gallot-Lavallee L."/>
            <person name="Salas-Leiva D."/>
            <person name="Curtis B.A."/>
            <person name="Zahonova K."/>
            <person name="Pipaliya S."/>
            <person name="Dacks J."/>
            <person name="Roger A.J."/>
        </authorList>
    </citation>
    <scope>NUCLEOTIDE SEQUENCE</scope>
    <source>
        <strain evidence="5">Schooner1</strain>
    </source>
</reference>
<dbReference type="PANTHER" id="PTHR43633:SF1">
    <property type="entry name" value="ALCOHOL DEHYDROGENASE YQHD"/>
    <property type="match status" value="1"/>
</dbReference>
<protein>
    <submittedName>
        <fullName evidence="4">Alcohol dehydrogenase yqhd</fullName>
    </submittedName>
</protein>
<evidence type="ECO:0000313" key="7">
    <source>
        <dbReference type="Proteomes" id="UP001150062"/>
    </source>
</evidence>
<reference evidence="4" key="2">
    <citation type="submission" date="2022-08" db="EMBL/GenBank/DDBJ databases">
        <title>Novel sulphate-reducing endosymbionts in the free-living metamonad Anaeramoeba.</title>
        <authorList>
            <person name="Jerlstrom-Hultqvist J."/>
            <person name="Cepicka I."/>
            <person name="Gallot-Lavallee L."/>
            <person name="Salas-Leiva D."/>
            <person name="Curtis B.A."/>
            <person name="Zahonova K."/>
            <person name="Pipaliya S."/>
            <person name="Dacks J."/>
            <person name="Roger A.J."/>
        </authorList>
    </citation>
    <scope>NUCLEOTIDE SEQUENCE</scope>
    <source>
        <strain evidence="4">Busselton2</strain>
    </source>
</reference>
<dbReference type="AlphaFoldDB" id="A0AAV7ZCQ5"/>
<dbReference type="Gene3D" id="1.20.1090.10">
    <property type="entry name" value="Dehydroquinate synthase-like - alpha domain"/>
    <property type="match status" value="1"/>
</dbReference>
<dbReference type="InterPro" id="IPR018211">
    <property type="entry name" value="ADH_Fe_CS"/>
</dbReference>
<dbReference type="SUPFAM" id="SSF56796">
    <property type="entry name" value="Dehydroquinate synthase-like"/>
    <property type="match status" value="1"/>
</dbReference>
<dbReference type="FunFam" id="3.40.50.1970:FF:000003">
    <property type="entry name" value="Alcohol dehydrogenase, iron-containing"/>
    <property type="match status" value="1"/>
</dbReference>
<organism evidence="4 6">
    <name type="scientific">Anaeramoeba flamelloides</name>
    <dbReference type="NCBI Taxonomy" id="1746091"/>
    <lineage>
        <taxon>Eukaryota</taxon>
        <taxon>Metamonada</taxon>
        <taxon>Anaeramoebidae</taxon>
        <taxon>Anaeramoeba</taxon>
    </lineage>
</organism>
<dbReference type="GO" id="GO:0008106">
    <property type="term" value="F:alcohol dehydrogenase (NADP+) activity"/>
    <property type="evidence" value="ECO:0007669"/>
    <property type="project" value="TreeGrafter"/>
</dbReference>
<dbReference type="GO" id="GO:0046872">
    <property type="term" value="F:metal ion binding"/>
    <property type="evidence" value="ECO:0007669"/>
    <property type="project" value="InterPro"/>
</dbReference>
<evidence type="ECO:0000256" key="1">
    <source>
        <dbReference type="ARBA" id="ARBA00023002"/>
    </source>
</evidence>
<evidence type="ECO:0000313" key="4">
    <source>
        <dbReference type="EMBL" id="KAJ3438517.1"/>
    </source>
</evidence>
<gene>
    <name evidence="4" type="ORF">M0812_17706</name>
    <name evidence="5" type="ORF">M0813_24511</name>
</gene>
<evidence type="ECO:0000259" key="2">
    <source>
        <dbReference type="Pfam" id="PF00465"/>
    </source>
</evidence>
<dbReference type="GO" id="GO:0005829">
    <property type="term" value="C:cytosol"/>
    <property type="evidence" value="ECO:0007669"/>
    <property type="project" value="TreeGrafter"/>
</dbReference>
<sequence>MLKGMNNFVYYNPTRIFFGKNTIIPNLKTLIPKKSNILVTYGGGSIFRNGVFDQVTKGLGEGGHKIFEYGGITPNPRYKHAMEAVDICRKKNIDFLLSVGGGSVLDLTKFISLSSKYEGNDPWDLIAKIGSPEVKVPKSVIPIGDVLTLPATGSEANCGFVVTRETPKGNIKIGARYESVFPKFSILDPETTYSLPWKQTVNGIVDAFVHCVEFYMNADDGHPLPDRYTEGVMETLIDASYRVKKNKKDYVARADIFWASTLALNGMSGCGIYEPDGVTHHIGHEITALTEADHGLTLACVLPGVWRHQFEYKKEKLAMFAERVWKIRSGNVEQKARKAIDCTIKWLNDIGMPTRLSACGKILPSNYRAMGEHAVGFWSKVMGTKGIGQKRNVGVKEIIEILELCDK</sequence>
<keyword evidence="1" id="KW-0560">Oxidoreductase</keyword>
<evidence type="ECO:0000313" key="6">
    <source>
        <dbReference type="Proteomes" id="UP001146793"/>
    </source>
</evidence>
<dbReference type="EMBL" id="JANTQA010000033">
    <property type="protein sequence ID" value="KAJ3438517.1"/>
    <property type="molecule type" value="Genomic_DNA"/>
</dbReference>
<dbReference type="PROSITE" id="PS00913">
    <property type="entry name" value="ADH_IRON_1"/>
    <property type="match status" value="1"/>
</dbReference>
<evidence type="ECO:0000313" key="5">
    <source>
        <dbReference type="EMBL" id="KAJ6240170.1"/>
    </source>
</evidence>
<dbReference type="Pfam" id="PF25137">
    <property type="entry name" value="ADH_Fe_C"/>
    <property type="match status" value="1"/>
</dbReference>
<dbReference type="GO" id="GO:1990002">
    <property type="term" value="F:methylglyoxal reductase (NADPH) (acetol producing) activity"/>
    <property type="evidence" value="ECO:0007669"/>
    <property type="project" value="TreeGrafter"/>
</dbReference>
<evidence type="ECO:0000259" key="3">
    <source>
        <dbReference type="Pfam" id="PF25137"/>
    </source>
</evidence>
<proteinExistence type="predicted"/>
<accession>A0AAV7ZCQ5</accession>
<dbReference type="PANTHER" id="PTHR43633">
    <property type="entry name" value="ALCOHOL DEHYDROGENASE YQHD"/>
    <property type="match status" value="1"/>
</dbReference>
<dbReference type="Proteomes" id="UP001150062">
    <property type="component" value="Unassembled WGS sequence"/>
</dbReference>
<dbReference type="Proteomes" id="UP001146793">
    <property type="component" value="Unassembled WGS sequence"/>
</dbReference>
<name>A0AAV7ZCQ5_9EUKA</name>
<dbReference type="Pfam" id="PF00465">
    <property type="entry name" value="Fe-ADH"/>
    <property type="match status" value="1"/>
</dbReference>
<dbReference type="CDD" id="cd08187">
    <property type="entry name" value="BDH"/>
    <property type="match status" value="1"/>
</dbReference>
<dbReference type="GO" id="GO:1990362">
    <property type="term" value="F:butanol dehydrogenase (NAD+) activity"/>
    <property type="evidence" value="ECO:0007669"/>
    <property type="project" value="InterPro"/>
</dbReference>
<comment type="caution">
    <text evidence="4">The sequence shown here is derived from an EMBL/GenBank/DDBJ whole genome shotgun (WGS) entry which is preliminary data.</text>
</comment>
<dbReference type="InterPro" id="IPR056798">
    <property type="entry name" value="ADH_Fe_C"/>
</dbReference>
<feature type="domain" description="Fe-containing alcohol dehydrogenase-like C-terminal" evidence="3">
    <location>
        <begin position="200"/>
        <end position="375"/>
    </location>
</feature>
<dbReference type="InterPro" id="IPR001670">
    <property type="entry name" value="ADH_Fe/GldA"/>
</dbReference>
<dbReference type="Gene3D" id="3.40.50.1970">
    <property type="match status" value="1"/>
</dbReference>
<dbReference type="EMBL" id="JAOAOG010000213">
    <property type="protein sequence ID" value="KAJ6240170.1"/>
    <property type="molecule type" value="Genomic_DNA"/>
</dbReference>
<dbReference type="InterPro" id="IPR044731">
    <property type="entry name" value="BDH-like"/>
</dbReference>